<dbReference type="InterPro" id="IPR017853">
    <property type="entry name" value="GH"/>
</dbReference>
<dbReference type="CDD" id="cd02874">
    <property type="entry name" value="GH18_CFLE_spore_hydrolase"/>
    <property type="match status" value="1"/>
</dbReference>
<dbReference type="EMBL" id="JAAXLS010000019">
    <property type="protein sequence ID" value="NKQ56049.1"/>
    <property type="molecule type" value="Genomic_DNA"/>
</dbReference>
<dbReference type="InterPro" id="IPR041704">
    <property type="entry name" value="CFLE_GH18"/>
</dbReference>
<feature type="transmembrane region" description="Helical" evidence="3">
    <location>
        <begin position="35"/>
        <end position="57"/>
    </location>
</feature>
<dbReference type="InterPro" id="IPR029070">
    <property type="entry name" value="Chitinase_insertion_sf"/>
</dbReference>
<comment type="caution">
    <text evidence="5">The sequence shown here is derived from an EMBL/GenBank/DDBJ whole genome shotgun (WGS) entry which is preliminary data.</text>
</comment>
<dbReference type="Pfam" id="PF00704">
    <property type="entry name" value="Glyco_hydro_18"/>
    <property type="match status" value="1"/>
</dbReference>
<keyword evidence="3" id="KW-1133">Transmembrane helix</keyword>
<protein>
    <submittedName>
        <fullName evidence="5">Peptidoglycan hydrolase</fullName>
    </submittedName>
</protein>
<evidence type="ECO:0000256" key="3">
    <source>
        <dbReference type="SAM" id="Phobius"/>
    </source>
</evidence>
<dbReference type="Gene3D" id="3.10.50.10">
    <property type="match status" value="1"/>
</dbReference>
<evidence type="ECO:0000313" key="5">
    <source>
        <dbReference type="EMBL" id="NKQ56049.1"/>
    </source>
</evidence>
<accession>A0ABX1JAX6</accession>
<dbReference type="InterPro" id="IPR001223">
    <property type="entry name" value="Glyco_hydro18_cat"/>
</dbReference>
<evidence type="ECO:0000313" key="6">
    <source>
        <dbReference type="Proteomes" id="UP000715441"/>
    </source>
</evidence>
<reference evidence="5 6" key="1">
    <citation type="submission" date="2020-04" db="EMBL/GenBank/DDBJ databases">
        <title>Novel species.</title>
        <authorList>
            <person name="Teo W.F.A."/>
            <person name="Lipun K."/>
            <person name="Srisuk N."/>
            <person name="Duangmal K."/>
        </authorList>
    </citation>
    <scope>NUCLEOTIDE SEQUENCE [LARGE SCALE GENOMIC DNA]</scope>
    <source>
        <strain evidence="5 6">K13G38</strain>
    </source>
</reference>
<dbReference type="PANTHER" id="PTHR46066">
    <property type="entry name" value="CHITINASE DOMAIN-CONTAINING PROTEIN 1 FAMILY MEMBER"/>
    <property type="match status" value="1"/>
</dbReference>
<name>A0ABX1JAX6_9PSEU</name>
<keyword evidence="3" id="KW-0472">Membrane</keyword>
<dbReference type="Gene3D" id="3.20.20.80">
    <property type="entry name" value="Glycosidases"/>
    <property type="match status" value="1"/>
</dbReference>
<proteinExistence type="predicted"/>
<keyword evidence="6" id="KW-1185">Reference proteome</keyword>
<keyword evidence="1 5" id="KW-0378">Hydrolase</keyword>
<dbReference type="Proteomes" id="UP000715441">
    <property type="component" value="Unassembled WGS sequence"/>
</dbReference>
<dbReference type="InterPro" id="IPR011583">
    <property type="entry name" value="Chitinase_II/V-like_cat"/>
</dbReference>
<evidence type="ECO:0000256" key="2">
    <source>
        <dbReference type="ARBA" id="ARBA00023295"/>
    </source>
</evidence>
<keyword evidence="3" id="KW-0812">Transmembrane</keyword>
<keyword evidence="2" id="KW-0326">Glycosidase</keyword>
<dbReference type="PANTHER" id="PTHR46066:SF2">
    <property type="entry name" value="CHITINASE DOMAIN-CONTAINING PROTEIN 1"/>
    <property type="match status" value="1"/>
</dbReference>
<dbReference type="SUPFAM" id="SSF51445">
    <property type="entry name" value="(Trans)glycosidases"/>
    <property type="match status" value="1"/>
</dbReference>
<gene>
    <name evidence="5" type="ORF">HFP15_24520</name>
</gene>
<dbReference type="SMART" id="SM00636">
    <property type="entry name" value="Glyco_18"/>
    <property type="match status" value="1"/>
</dbReference>
<dbReference type="GO" id="GO:0016787">
    <property type="term" value="F:hydrolase activity"/>
    <property type="evidence" value="ECO:0007669"/>
    <property type="project" value="UniProtKB-KW"/>
</dbReference>
<feature type="domain" description="GH18" evidence="4">
    <location>
        <begin position="71"/>
        <end position="392"/>
    </location>
</feature>
<dbReference type="PROSITE" id="PS51910">
    <property type="entry name" value="GH18_2"/>
    <property type="match status" value="1"/>
</dbReference>
<evidence type="ECO:0000256" key="1">
    <source>
        <dbReference type="ARBA" id="ARBA00022801"/>
    </source>
</evidence>
<organism evidence="5 6">
    <name type="scientific">Amycolatopsis acididurans</name>
    <dbReference type="NCBI Taxonomy" id="2724524"/>
    <lineage>
        <taxon>Bacteria</taxon>
        <taxon>Bacillati</taxon>
        <taxon>Actinomycetota</taxon>
        <taxon>Actinomycetes</taxon>
        <taxon>Pseudonocardiales</taxon>
        <taxon>Pseudonocardiaceae</taxon>
        <taxon>Amycolatopsis</taxon>
    </lineage>
</organism>
<sequence>MPGGRPRRSADPVPRLHVVGAQPAARRGKWWRRPLLRGLVLAAVLLAAAAAVVVWMMPGTSAPQPPANTVVASLPYWNITAGAEVTLANRNDFTEVSPWMFGLDAQGRIAPLYDPREASAVQASTERLRAAGLSLMPTLANVSGGQFTDQPITGILHDPTLTANHIAAIVALVTDRGYAGIDIDYEELNAADRSAFTTFITDLAAALHAHGKRLSVALFAKTTDAGYDQRNLAQDYAAIGRVADEVRLMAYDYHWATSPPGPVAPIGWVRDVLRYATSQIPAAKIVLGIPLSGYDWSGGSGTVITWQQAFQLANRYHAPVQYDTVGQSPWFTYTDDAGRPHEVWLENAASTRAKLDAAHGAGVGGVYLWMYGSEDAGTWTQLEQAFPVERGTPSGSAVSR</sequence>
<evidence type="ECO:0000259" key="4">
    <source>
        <dbReference type="PROSITE" id="PS51910"/>
    </source>
</evidence>